<reference evidence="1" key="2">
    <citation type="submission" date="2011-02" db="EMBL/GenBank/DDBJ databases">
        <authorList>
            <person name="MacLean D."/>
        </authorList>
    </citation>
    <scope>NUCLEOTIDE SEQUENCE</scope>
</reference>
<name>F0WLG8_9STRA</name>
<organism evidence="1">
    <name type="scientific">Albugo laibachii Nc14</name>
    <dbReference type="NCBI Taxonomy" id="890382"/>
    <lineage>
        <taxon>Eukaryota</taxon>
        <taxon>Sar</taxon>
        <taxon>Stramenopiles</taxon>
        <taxon>Oomycota</taxon>
        <taxon>Peronosporomycetes</taxon>
        <taxon>Albuginales</taxon>
        <taxon>Albuginaceae</taxon>
        <taxon>Albugo</taxon>
    </lineage>
</organism>
<evidence type="ECO:0000313" key="1">
    <source>
        <dbReference type="EMBL" id="CCA22131.1"/>
    </source>
</evidence>
<accession>F0WLG8</accession>
<sequence length="76" mass="8931">MQGKKCPYHSRAGKCTSKQNSFLMRIIPCSYFQPRMMIHFNECASLSECFREVRMLQELNGLMSAKMMKIIFSRTK</sequence>
<reference evidence="1" key="1">
    <citation type="journal article" date="2011" name="PLoS Biol.">
        <title>Gene gain and loss during evolution of obligate parasitism in the white rust pathogen of Arabidopsis thaliana.</title>
        <authorList>
            <person name="Kemen E."/>
            <person name="Gardiner A."/>
            <person name="Schultz-Larsen T."/>
            <person name="Kemen A.C."/>
            <person name="Balmuth A.L."/>
            <person name="Robert-Seilaniantz A."/>
            <person name="Bailey K."/>
            <person name="Holub E."/>
            <person name="Studholme D.J."/>
            <person name="Maclean D."/>
            <person name="Jones J.D."/>
        </authorList>
    </citation>
    <scope>NUCLEOTIDE SEQUENCE</scope>
</reference>
<protein>
    <submittedName>
        <fullName evidence="1">AlNc14C145G7355 protein</fullName>
    </submittedName>
</protein>
<gene>
    <name evidence="1" type="primary">AlNc14C145G7355</name>
    <name evidence="1" type="ORF">ALNC14_082740</name>
</gene>
<dbReference type="HOGENOM" id="CLU_2659684_0_0_1"/>
<proteinExistence type="predicted"/>
<dbReference type="AlphaFoldDB" id="F0WLG8"/>
<dbReference type="EMBL" id="FR824190">
    <property type="protein sequence ID" value="CCA22131.1"/>
    <property type="molecule type" value="Genomic_DNA"/>
</dbReference>